<dbReference type="EMBL" id="FMDN01000019">
    <property type="protein sequence ID" value="SCG64019.1"/>
    <property type="molecule type" value="Genomic_DNA"/>
</dbReference>
<dbReference type="RefSeq" id="WP_091300885.1">
    <property type="nucleotide sequence ID" value="NZ_FMDN01000019.1"/>
</dbReference>
<accession>A0A1C5J1I5</accession>
<dbReference type="AlphaFoldDB" id="A0A1C5J1I5"/>
<keyword evidence="2" id="KW-1185">Reference proteome</keyword>
<evidence type="ECO:0000313" key="2">
    <source>
        <dbReference type="Proteomes" id="UP000199408"/>
    </source>
</evidence>
<proteinExistence type="predicted"/>
<reference evidence="2" key="1">
    <citation type="submission" date="2016-06" db="EMBL/GenBank/DDBJ databases">
        <authorList>
            <person name="Varghese N."/>
        </authorList>
    </citation>
    <scope>NUCLEOTIDE SEQUENCE [LARGE SCALE GENOMIC DNA]</scope>
    <source>
        <strain evidence="2">DSM 43171</strain>
    </source>
</reference>
<evidence type="ECO:0000313" key="1">
    <source>
        <dbReference type="EMBL" id="SCG64019.1"/>
    </source>
</evidence>
<name>A0A1C5J1I5_9ACTN</name>
<sequence>MTARPNQLQTAISGAFDAVLSRRSQPAEAQRHPRAWAKYVNEICPRLGLTPSPERFRLAVARHELGRSLAASGQALASAQREQSAALLAALDRRAEAALERKRRLSPPGPIRLML</sequence>
<organism evidence="1 2">
    <name type="scientific">Micromonospora halophytica</name>
    <dbReference type="NCBI Taxonomy" id="47864"/>
    <lineage>
        <taxon>Bacteria</taxon>
        <taxon>Bacillati</taxon>
        <taxon>Actinomycetota</taxon>
        <taxon>Actinomycetes</taxon>
        <taxon>Micromonosporales</taxon>
        <taxon>Micromonosporaceae</taxon>
        <taxon>Micromonospora</taxon>
    </lineage>
</organism>
<dbReference type="Proteomes" id="UP000199408">
    <property type="component" value="Unassembled WGS sequence"/>
</dbReference>
<gene>
    <name evidence="1" type="ORF">GA0070560_11977</name>
</gene>
<dbReference type="STRING" id="47864.GA0070560_11977"/>
<protein>
    <submittedName>
        <fullName evidence="1">Uncharacterized protein</fullName>
    </submittedName>
</protein>